<evidence type="ECO:0000259" key="15">
    <source>
        <dbReference type="PROSITE" id="PS50850"/>
    </source>
</evidence>
<dbReference type="GO" id="GO:0003824">
    <property type="term" value="F:catalytic activity"/>
    <property type="evidence" value="ECO:0007669"/>
    <property type="project" value="UniProtKB-KW"/>
</dbReference>
<dbReference type="InterPro" id="IPR010071">
    <property type="entry name" value="AA_adenyl_dom"/>
</dbReference>
<dbReference type="Gene3D" id="3.30.559.30">
    <property type="entry name" value="Nonribosomal peptide synthetase, condensation domain"/>
    <property type="match status" value="1"/>
</dbReference>
<name>A0A7X2L353_9BACL</name>
<feature type="transmembrane region" description="Helical" evidence="13">
    <location>
        <begin position="1610"/>
        <end position="1633"/>
    </location>
</feature>
<dbReference type="PROSITE" id="PS50850">
    <property type="entry name" value="MFS"/>
    <property type="match status" value="1"/>
</dbReference>
<evidence type="ECO:0000256" key="1">
    <source>
        <dbReference type="ARBA" id="ARBA00001957"/>
    </source>
</evidence>
<evidence type="ECO:0000256" key="6">
    <source>
        <dbReference type="ARBA" id="ARBA00022553"/>
    </source>
</evidence>
<dbReference type="GO" id="GO:0022857">
    <property type="term" value="F:transmembrane transporter activity"/>
    <property type="evidence" value="ECO:0007669"/>
    <property type="project" value="InterPro"/>
</dbReference>
<dbReference type="InterPro" id="IPR009081">
    <property type="entry name" value="PP-bd_ACP"/>
</dbReference>
<dbReference type="Gene3D" id="1.20.1250.20">
    <property type="entry name" value="MFS general substrate transporter like domains"/>
    <property type="match status" value="1"/>
</dbReference>
<dbReference type="InterPro" id="IPR000873">
    <property type="entry name" value="AMP-dep_synth/lig_dom"/>
</dbReference>
<dbReference type="GO" id="GO:0005886">
    <property type="term" value="C:plasma membrane"/>
    <property type="evidence" value="ECO:0007669"/>
    <property type="project" value="UniProtKB-SubCell"/>
</dbReference>
<dbReference type="GO" id="GO:0005829">
    <property type="term" value="C:cytosol"/>
    <property type="evidence" value="ECO:0007669"/>
    <property type="project" value="TreeGrafter"/>
</dbReference>
<dbReference type="Gene3D" id="3.40.50.980">
    <property type="match status" value="2"/>
</dbReference>
<dbReference type="SUPFAM" id="SSF53474">
    <property type="entry name" value="alpha/beta-Hydrolases"/>
    <property type="match status" value="1"/>
</dbReference>
<comment type="subcellular location">
    <subcellularLocation>
        <location evidence="2">Cell membrane</location>
        <topology evidence="2">Multi-pass membrane protein</topology>
    </subcellularLocation>
</comment>
<keyword evidence="6" id="KW-0597">Phosphoprotein</keyword>
<dbReference type="PROSITE" id="PS50075">
    <property type="entry name" value="CARRIER"/>
    <property type="match status" value="1"/>
</dbReference>
<evidence type="ECO:0000256" key="8">
    <source>
        <dbReference type="ARBA" id="ARBA00022737"/>
    </source>
</evidence>
<sequence>MSHLSERINQLTPEKRELLLARIKDKTARKTPEPEWVAGPRSEFDNTFPLSYSQQRLWFLYQWAPDSPAYNIPCVFHLPMAIDAILLEQAIQQLVERHEILRTTYKTYGEESLQVVHPFTSLKLEAVNLESLPKTQRTDQMEALILEKSLEPFKLEDDFPLKAYLFTLEENRHCLLLNIHHIACDGWSIGIIMDEIQQIYMALLHHQPLTLLPVRYQYADFAVWQRNYLTGDVLNYHQSYWKDKLQGDLPVLELATDMPRPPERSFNGAVIIQNFPGGLYDRLQHFCKEEDATPYMAMLAAYFIFLYRYTGQKDLIVGSAAANRSRSEIERNIGFFVNTLPLRLQINEGATFRETVQQVKQLSLDALEHQDLPLDKIMELVTLERDLSHSPLFQTLFVLQNMHVGGGDSPDLQLHFNGSRNTSSSKFDLTFSATEDSVQAEYSRDLFHESTVTGMLEHYCNLLERASTSPDQLIAHINLLTEAESHVILEDWSGVKNSTEHEGDFHLVQCIEAQAAMFPKHMALVYEDIFYTYEEMNTRANRIAHYLRERGVGPETTVGIVMERSAEVVIAILAVLKAGGAYVPLDPSYPKDRLQFMIQESGMAILITQRKLSVDLQLDKLEEVALLHVDQDEIWLAQSNTENLVITTESHNLMYMIFTSGTTGRPKGVSVELRQFHNYIQGMLLHLQITEPLSFCLASTFAADLGTTNIFGALCTGGTLHVLSYDRSCDPDGVAQYFQKNRIDIMKMVPSHCEALLEAEHPEFIIPHKILILAGEGLNWETVSRIQRLQPGCRIENHYGPTETTVSALAFPVVGDADTSSISLVPIGHPIANVQAYILDPHLNLLPAGVPGELYIGGNGVSRGYNSNLELNNERFIRSPFGERGERLYKTGDRARFLQDGSIEITGRMDRQIKIRGYRIELGEIEAVLTSIPFVKSAAVLLKSLTQKENRIVAYGVLDKLNPVEESLADLKQRLKTILPEYMMPNHIIVLDALPLNPNGKVNLPLLTAMELSLNTTDATNEGPRTETEQRIEAIWKAVLGTGPISIDDNFFELGGESFKALKVVRSLGDWIGIMDFFKHPTIRTLAEYIDQGKPSEHHLLHRLTRPGPQHHSRVTLLCIPYAGGSAITYQPLAMQMPRMIDLYAMDIPGHDYSRKEEALIPIHEVAHLCVQEIKSFIKGPVALYGHCVGGALTIEIARQLEQENMPLTGVFLGGTFPIARIPGRLFNWFSKLFPSDRSMSNKSYHEFLKALGGFTDVEDNEERDFMIRCLRHDARESENYYTSAYSDKEFTKLSTPITCIIGQKDKATELYEERFREWGYFSNQVELAVIPLSGHYFIKYQADQLSETITATLGLVAPQEDKDDVVDVVIDDSGDIQVFTTPHPEAENARKQKGVSPNLKIFFTVIFGQLMSILGSGLTGIAIGVWVYSQTQSVADFAAISSASLIPGILVLPFAGAIVDRYDRRLVMLFSDLMMALPIACLAVLMATHSLEVWHIYVSSAIGSVSRSFHRPAFMASIAQIIPKQYLGHANGIVQLAGSTSEMIAPLLGVALYSTIGMANIFILDVVSFFIAITTLLIVRFPNTLFSRREESFLKEVLMGWKFIVKRPGLLYMIAFFFIGNILFGAASVLIQPLVLSFGTPADLAAVTMLGALGAVAGGLVMSLWGGTQKRAAGMVGFVILEGFFMIVTGLRANLLMTAFGLFGLWFSVTLVNAHWQSLIQSKVGLQLQGRVLATNQMIAMSSMPIGYWVSGILADSVFNKAMDKGGFLTPYLGPVLGVGIGRGIGLLMASIGALVLIWSVAGFRFKPLRNMEDDLEDAIPDAILEDRDSLQTKLDQRILQLHAANKSIEV</sequence>
<dbReference type="SUPFAM" id="SSF103473">
    <property type="entry name" value="MFS general substrate transporter"/>
    <property type="match status" value="1"/>
</dbReference>
<dbReference type="CDD" id="cd05930">
    <property type="entry name" value="A_NRPS"/>
    <property type="match status" value="1"/>
</dbReference>
<dbReference type="InterPro" id="IPR023213">
    <property type="entry name" value="CAT-like_dom_sf"/>
</dbReference>
<dbReference type="GO" id="GO:0044550">
    <property type="term" value="P:secondary metabolite biosynthetic process"/>
    <property type="evidence" value="ECO:0007669"/>
    <property type="project" value="TreeGrafter"/>
</dbReference>
<comment type="caution">
    <text evidence="16">The sequence shown here is derived from an EMBL/GenBank/DDBJ whole genome shotgun (WGS) entry which is preliminary data.</text>
</comment>
<keyword evidence="4" id="KW-0813">Transport</keyword>
<dbReference type="PROSITE" id="PS00455">
    <property type="entry name" value="AMP_BINDING"/>
    <property type="match status" value="1"/>
</dbReference>
<feature type="transmembrane region" description="Helical" evidence="13">
    <location>
        <begin position="1467"/>
        <end position="1488"/>
    </location>
</feature>
<evidence type="ECO:0000256" key="11">
    <source>
        <dbReference type="ARBA" id="ARBA00023194"/>
    </source>
</evidence>
<dbReference type="InterPro" id="IPR020845">
    <property type="entry name" value="AMP-binding_CS"/>
</dbReference>
<dbReference type="Pfam" id="PF00668">
    <property type="entry name" value="Condensation"/>
    <property type="match status" value="1"/>
</dbReference>
<feature type="transmembrane region" description="Helical" evidence="13">
    <location>
        <begin position="1402"/>
        <end position="1429"/>
    </location>
</feature>
<dbReference type="InterPro" id="IPR001242">
    <property type="entry name" value="Condensation_dom"/>
</dbReference>
<feature type="domain" description="Major facilitator superfamily (MFS) profile" evidence="15">
    <location>
        <begin position="1402"/>
        <end position="1812"/>
    </location>
</feature>
<dbReference type="InterPro" id="IPR020846">
    <property type="entry name" value="MFS_dom"/>
</dbReference>
<dbReference type="EMBL" id="WJXB01000007">
    <property type="protein sequence ID" value="MRN54893.1"/>
    <property type="molecule type" value="Genomic_DNA"/>
</dbReference>
<keyword evidence="17" id="KW-1185">Reference proteome</keyword>
<dbReference type="Gene3D" id="2.30.38.10">
    <property type="entry name" value="Luciferase, Domain 3"/>
    <property type="match status" value="1"/>
</dbReference>
<dbReference type="Gene3D" id="1.10.1200.10">
    <property type="entry name" value="ACP-like"/>
    <property type="match status" value="1"/>
</dbReference>
<dbReference type="GO" id="GO:0031177">
    <property type="term" value="F:phosphopantetheine binding"/>
    <property type="evidence" value="ECO:0007669"/>
    <property type="project" value="InterPro"/>
</dbReference>
<dbReference type="Pfam" id="PF07690">
    <property type="entry name" value="MFS_1"/>
    <property type="match status" value="1"/>
</dbReference>
<accession>A0A7X2L353</accession>
<protein>
    <submittedName>
        <fullName evidence="16">Amino acid adenylation domain-containing protein</fullName>
    </submittedName>
</protein>
<feature type="transmembrane region" description="Helical" evidence="13">
    <location>
        <begin position="1673"/>
        <end position="1690"/>
    </location>
</feature>
<dbReference type="InterPro" id="IPR036259">
    <property type="entry name" value="MFS_trans_sf"/>
</dbReference>
<dbReference type="Pfam" id="PF00501">
    <property type="entry name" value="AMP-binding"/>
    <property type="match status" value="1"/>
</dbReference>
<dbReference type="Gene3D" id="3.30.300.30">
    <property type="match status" value="1"/>
</dbReference>
<dbReference type="InterPro" id="IPR011701">
    <property type="entry name" value="MFS"/>
</dbReference>
<evidence type="ECO:0000313" key="16">
    <source>
        <dbReference type="EMBL" id="MRN54893.1"/>
    </source>
</evidence>
<keyword evidence="12" id="KW-0511">Multifunctional enzyme</keyword>
<evidence type="ECO:0000256" key="9">
    <source>
        <dbReference type="ARBA" id="ARBA00022989"/>
    </source>
</evidence>
<gene>
    <name evidence="16" type="ORF">GJB61_18065</name>
</gene>
<evidence type="ECO:0000256" key="5">
    <source>
        <dbReference type="ARBA" id="ARBA00022450"/>
    </source>
</evidence>
<dbReference type="InterPro" id="IPR020806">
    <property type="entry name" value="PKS_PP-bd"/>
</dbReference>
<dbReference type="CDD" id="cd19531">
    <property type="entry name" value="LCL_NRPS-like"/>
    <property type="match status" value="1"/>
</dbReference>
<evidence type="ECO:0000256" key="12">
    <source>
        <dbReference type="ARBA" id="ARBA00023268"/>
    </source>
</evidence>
<keyword evidence="11" id="KW-0045">Antibiotic biosynthesis</keyword>
<dbReference type="InterPro" id="IPR029058">
    <property type="entry name" value="AB_hydrolase_fold"/>
</dbReference>
<dbReference type="Proteomes" id="UP000463051">
    <property type="component" value="Unassembled WGS sequence"/>
</dbReference>
<evidence type="ECO:0000256" key="3">
    <source>
        <dbReference type="ARBA" id="ARBA00006432"/>
    </source>
</evidence>
<dbReference type="InterPro" id="IPR045851">
    <property type="entry name" value="AMP-bd_C_sf"/>
</dbReference>
<keyword evidence="9 13" id="KW-1133">Transmembrane helix</keyword>
<evidence type="ECO:0000313" key="17">
    <source>
        <dbReference type="Proteomes" id="UP000463051"/>
    </source>
</evidence>
<feature type="transmembrane region" description="Helical" evidence="13">
    <location>
        <begin position="1645"/>
        <end position="1666"/>
    </location>
</feature>
<dbReference type="Gene3D" id="3.30.559.10">
    <property type="entry name" value="Chloramphenicol acetyltransferase-like domain"/>
    <property type="match status" value="1"/>
</dbReference>
<comment type="cofactor">
    <cofactor evidence="1">
        <name>pantetheine 4'-phosphate</name>
        <dbReference type="ChEBI" id="CHEBI:47942"/>
    </cofactor>
</comment>
<dbReference type="GO" id="GO:0017000">
    <property type="term" value="P:antibiotic biosynthetic process"/>
    <property type="evidence" value="ECO:0007669"/>
    <property type="project" value="UniProtKB-KW"/>
</dbReference>
<evidence type="ECO:0000256" key="4">
    <source>
        <dbReference type="ARBA" id="ARBA00022448"/>
    </source>
</evidence>
<dbReference type="RefSeq" id="WP_154120416.1">
    <property type="nucleotide sequence ID" value="NZ_WJXB01000007.1"/>
</dbReference>
<reference evidence="16 17" key="1">
    <citation type="submission" date="2019-11" db="EMBL/GenBank/DDBJ databases">
        <title>Paenibacillus monticola sp. nov., a novel PGPR strain isolated from mountain sample in China.</title>
        <authorList>
            <person name="Zhao Q."/>
            <person name="Li H.-P."/>
            <person name="Zhang J.-L."/>
        </authorList>
    </citation>
    <scope>NUCLEOTIDE SEQUENCE [LARGE SCALE GENOMIC DNA]</scope>
    <source>
        <strain evidence="16 17">LC-T2</strain>
    </source>
</reference>
<evidence type="ECO:0000256" key="7">
    <source>
        <dbReference type="ARBA" id="ARBA00022692"/>
    </source>
</evidence>
<dbReference type="Gene3D" id="3.40.50.1820">
    <property type="entry name" value="alpha/beta hydrolase"/>
    <property type="match status" value="1"/>
</dbReference>
<dbReference type="CDD" id="cd06173">
    <property type="entry name" value="MFS_MefA_like"/>
    <property type="match status" value="1"/>
</dbReference>
<keyword evidence="8" id="KW-0677">Repeat</keyword>
<keyword evidence="7 13" id="KW-0812">Transmembrane</keyword>
<dbReference type="InterPro" id="IPR001031">
    <property type="entry name" value="Thioesterase"/>
</dbReference>
<dbReference type="SUPFAM" id="SSF52777">
    <property type="entry name" value="CoA-dependent acyltransferases"/>
    <property type="match status" value="2"/>
</dbReference>
<feature type="transmembrane region" description="Helical" evidence="13">
    <location>
        <begin position="1696"/>
        <end position="1717"/>
    </location>
</feature>
<feature type="transmembrane region" description="Helical" evidence="13">
    <location>
        <begin position="1776"/>
        <end position="1803"/>
    </location>
</feature>
<evidence type="ECO:0000256" key="13">
    <source>
        <dbReference type="SAM" id="Phobius"/>
    </source>
</evidence>
<dbReference type="PANTHER" id="PTHR45527:SF1">
    <property type="entry name" value="FATTY ACID SYNTHASE"/>
    <property type="match status" value="1"/>
</dbReference>
<dbReference type="GO" id="GO:0043041">
    <property type="term" value="P:amino acid activation for nonribosomal peptide biosynthetic process"/>
    <property type="evidence" value="ECO:0007669"/>
    <property type="project" value="TreeGrafter"/>
</dbReference>
<evidence type="ECO:0000259" key="14">
    <source>
        <dbReference type="PROSITE" id="PS50075"/>
    </source>
</evidence>
<dbReference type="Pfam" id="PF00550">
    <property type="entry name" value="PP-binding"/>
    <property type="match status" value="1"/>
</dbReference>
<dbReference type="GO" id="GO:0008610">
    <property type="term" value="P:lipid biosynthetic process"/>
    <property type="evidence" value="ECO:0007669"/>
    <property type="project" value="UniProtKB-ARBA"/>
</dbReference>
<dbReference type="InterPro" id="IPR025110">
    <property type="entry name" value="AMP-bd_C"/>
</dbReference>
<feature type="transmembrane region" description="Helical" evidence="13">
    <location>
        <begin position="1435"/>
        <end position="1460"/>
    </location>
</feature>
<dbReference type="PANTHER" id="PTHR45527">
    <property type="entry name" value="NONRIBOSOMAL PEPTIDE SYNTHETASE"/>
    <property type="match status" value="1"/>
</dbReference>
<dbReference type="NCBIfam" id="TIGR01733">
    <property type="entry name" value="AA-adenyl-dom"/>
    <property type="match status" value="1"/>
</dbReference>
<comment type="similarity">
    <text evidence="3">Belongs to the ATP-dependent AMP-binding enzyme family.</text>
</comment>
<proteinExistence type="inferred from homology"/>
<keyword evidence="5" id="KW-0596">Phosphopantetheine</keyword>
<feature type="domain" description="Carrier" evidence="14">
    <location>
        <begin position="1023"/>
        <end position="1094"/>
    </location>
</feature>
<dbReference type="Pfam" id="PF00975">
    <property type="entry name" value="Thioesterase"/>
    <property type="match status" value="1"/>
</dbReference>
<evidence type="ECO:0000256" key="2">
    <source>
        <dbReference type="ARBA" id="ARBA00004651"/>
    </source>
</evidence>
<dbReference type="SMART" id="SM00823">
    <property type="entry name" value="PKS_PP"/>
    <property type="match status" value="1"/>
</dbReference>
<keyword evidence="10 13" id="KW-0472">Membrane</keyword>
<organism evidence="16 17">
    <name type="scientific">Paenibacillus monticola</name>
    <dbReference type="NCBI Taxonomy" id="2666075"/>
    <lineage>
        <taxon>Bacteria</taxon>
        <taxon>Bacillati</taxon>
        <taxon>Bacillota</taxon>
        <taxon>Bacilli</taxon>
        <taxon>Bacillales</taxon>
        <taxon>Paenibacillaceae</taxon>
        <taxon>Paenibacillus</taxon>
    </lineage>
</organism>
<dbReference type="FunFam" id="3.40.50.980:FF:000001">
    <property type="entry name" value="Non-ribosomal peptide synthetase"/>
    <property type="match status" value="1"/>
</dbReference>
<dbReference type="InterPro" id="IPR036736">
    <property type="entry name" value="ACP-like_sf"/>
</dbReference>
<evidence type="ECO:0000256" key="10">
    <source>
        <dbReference type="ARBA" id="ARBA00023136"/>
    </source>
</evidence>
<feature type="transmembrane region" description="Helical" evidence="13">
    <location>
        <begin position="1738"/>
        <end position="1756"/>
    </location>
</feature>
<dbReference type="SUPFAM" id="SSF56801">
    <property type="entry name" value="Acetyl-CoA synthetase-like"/>
    <property type="match status" value="1"/>
</dbReference>
<feature type="transmembrane region" description="Helical" evidence="13">
    <location>
        <begin position="1551"/>
        <end position="1580"/>
    </location>
</feature>
<dbReference type="Pfam" id="PF13193">
    <property type="entry name" value="AMP-binding_C"/>
    <property type="match status" value="1"/>
</dbReference>